<dbReference type="Proteomes" id="UP000218677">
    <property type="component" value="Unassembled WGS sequence"/>
</dbReference>
<dbReference type="OrthoDB" id="6759120at2"/>
<dbReference type="InterPro" id="IPR005318">
    <property type="entry name" value="OM_porin_bac"/>
</dbReference>
<dbReference type="AlphaFoldDB" id="A0A2A4HQ35"/>
<dbReference type="RefSeq" id="WP_096650930.1">
    <property type="nucleotide sequence ID" value="NZ_NWUX01000004.1"/>
</dbReference>
<evidence type="ECO:0000256" key="3">
    <source>
        <dbReference type="ARBA" id="ARBA00022729"/>
    </source>
</evidence>
<sequence>MTIPLRLSAIGLPAFLLSSLVHASFIEEMSSSLEFKNYYIHRDYPQSSGQTERAEWAQGFLLRLDSGFTEGPIGFGVDTLGMYGLKLDSSPSRSNTGLLPREDEAAPGAPNYARRAEDDYAKFGISAKMRVAESELRYGDLEPALPTLRPNTSRLFPQTFRGFQITSNDIDDLELTAGLLSRTRQRDATHYEDLSINRKGGAYTAADSQRFRFVGGNYRVTNRTRLGYQFAQLEDIYQQHYLGVSHSLDLGEGRLGMDLRYFSSDEAGAASAGEVDNRAASSRLRYRLNGHTWSGGYQEQFGSTPFAYVNGTTVYLFSQMQFSNFTETGQRVWHARYDYDFTDIGVPGLTFTARYATGDNATVAGFDGEGREWERDLDVEYILQSGPLKGMSLRWRNAVRRANFSSDIDENRLMVGYVLPL</sequence>
<reference evidence="6" key="1">
    <citation type="submission" date="2017-09" db="EMBL/GenBank/DDBJ databases">
        <authorList>
            <person name="Cho G.-S."/>
            <person name="Oguntoyinbo F.A."/>
            <person name="Cnockaert M."/>
            <person name="Kabisch J."/>
            <person name="Neve H."/>
            <person name="Bockelmann W."/>
            <person name="Wenning M."/>
            <person name="Franz C.M."/>
            <person name="Vandamme P."/>
        </authorList>
    </citation>
    <scope>NUCLEOTIDE SEQUENCE [LARGE SCALE GENOMIC DNA]</scope>
    <source>
        <strain evidence="6">MBT G8648</strain>
    </source>
</reference>
<evidence type="ECO:0000313" key="5">
    <source>
        <dbReference type="EMBL" id="PCF96355.1"/>
    </source>
</evidence>
<dbReference type="InterPro" id="IPR023614">
    <property type="entry name" value="Porin_dom_sf"/>
</dbReference>
<dbReference type="GO" id="GO:0016020">
    <property type="term" value="C:membrane"/>
    <property type="evidence" value="ECO:0007669"/>
    <property type="project" value="InterPro"/>
</dbReference>
<dbReference type="Gene3D" id="2.40.160.10">
    <property type="entry name" value="Porin"/>
    <property type="match status" value="1"/>
</dbReference>
<proteinExistence type="inferred from homology"/>
<dbReference type="PANTHER" id="PTHR34596">
    <property type="entry name" value="CHITOPORIN"/>
    <property type="match status" value="1"/>
</dbReference>
<evidence type="ECO:0000313" key="6">
    <source>
        <dbReference type="Proteomes" id="UP000218677"/>
    </source>
</evidence>
<keyword evidence="2" id="KW-0813">Transport</keyword>
<keyword evidence="6" id="KW-1185">Reference proteome</keyword>
<comment type="caution">
    <text evidence="5">The sequence shown here is derived from an EMBL/GenBank/DDBJ whole genome shotgun (WGS) entry which is preliminary data.</text>
</comment>
<evidence type="ECO:0000256" key="2">
    <source>
        <dbReference type="ARBA" id="ARBA00022448"/>
    </source>
</evidence>
<evidence type="ECO:0000256" key="1">
    <source>
        <dbReference type="ARBA" id="ARBA00009075"/>
    </source>
</evidence>
<evidence type="ECO:0000256" key="4">
    <source>
        <dbReference type="SAM" id="SignalP"/>
    </source>
</evidence>
<feature type="signal peptide" evidence="4">
    <location>
        <begin position="1"/>
        <end position="23"/>
    </location>
</feature>
<protein>
    <submittedName>
        <fullName evidence="5">Outer membrane porin, OprD family</fullName>
    </submittedName>
</protein>
<feature type="chain" id="PRO_5012585036" evidence="4">
    <location>
        <begin position="24"/>
        <end position="421"/>
    </location>
</feature>
<keyword evidence="3 4" id="KW-0732">Signal</keyword>
<dbReference type="Pfam" id="PF03573">
    <property type="entry name" value="OprD"/>
    <property type="match status" value="1"/>
</dbReference>
<organism evidence="5 6">
    <name type="scientific">Vreelandella nigrificans</name>
    <dbReference type="NCBI Taxonomy" id="2042704"/>
    <lineage>
        <taxon>Bacteria</taxon>
        <taxon>Pseudomonadati</taxon>
        <taxon>Pseudomonadota</taxon>
        <taxon>Gammaproteobacteria</taxon>
        <taxon>Oceanospirillales</taxon>
        <taxon>Halomonadaceae</taxon>
        <taxon>Vreelandella</taxon>
    </lineage>
</organism>
<gene>
    <name evidence="5" type="ORF">CPA45_07420</name>
</gene>
<accession>A0A2A4HQ35</accession>
<dbReference type="EMBL" id="NWUX01000004">
    <property type="protein sequence ID" value="PCF96355.1"/>
    <property type="molecule type" value="Genomic_DNA"/>
</dbReference>
<dbReference type="PANTHER" id="PTHR34596:SF2">
    <property type="entry name" value="CHITOPORIN"/>
    <property type="match status" value="1"/>
</dbReference>
<name>A0A2A4HQ35_9GAMM</name>
<comment type="similarity">
    <text evidence="1">Belongs to the outer membrane porin (Opr) (TC 1.B.25) family.</text>
</comment>
<dbReference type="GO" id="GO:0015288">
    <property type="term" value="F:porin activity"/>
    <property type="evidence" value="ECO:0007669"/>
    <property type="project" value="TreeGrafter"/>
</dbReference>